<name>K1RDP8_9ZZZZ</name>
<keyword evidence="8" id="KW-0121">Carboxypeptidase</keyword>
<evidence type="ECO:0000256" key="2">
    <source>
        <dbReference type="ARBA" id="ARBA00022729"/>
    </source>
</evidence>
<keyword evidence="2" id="KW-0732">Signal</keyword>
<proteinExistence type="inferred from homology"/>
<dbReference type="GO" id="GO:0006508">
    <property type="term" value="P:proteolysis"/>
    <property type="evidence" value="ECO:0007669"/>
    <property type="project" value="InterPro"/>
</dbReference>
<accession>K1RDP8</accession>
<dbReference type="PRINTS" id="PR00725">
    <property type="entry name" value="DADACBPTASE1"/>
</dbReference>
<dbReference type="GO" id="GO:0008360">
    <property type="term" value="P:regulation of cell shape"/>
    <property type="evidence" value="ECO:0007669"/>
    <property type="project" value="UniProtKB-KW"/>
</dbReference>
<keyword evidence="3 8" id="KW-0378">Hydrolase</keyword>
<keyword evidence="8" id="KW-0645">Protease</keyword>
<comment type="caution">
    <text evidence="8">The sequence shown here is derived from an EMBL/GenBank/DDBJ whole genome shotgun (WGS) entry which is preliminary data.</text>
</comment>
<reference evidence="8" key="1">
    <citation type="journal article" date="2013" name="Environ. Microbiol.">
        <title>Microbiota from the distal guts of lean and obese adolescents exhibit partial functional redundancy besides clear differences in community structure.</title>
        <authorList>
            <person name="Ferrer M."/>
            <person name="Ruiz A."/>
            <person name="Lanza F."/>
            <person name="Haange S.B."/>
            <person name="Oberbach A."/>
            <person name="Till H."/>
            <person name="Bargiela R."/>
            <person name="Campoy C."/>
            <person name="Segura M.T."/>
            <person name="Richter M."/>
            <person name="von Bergen M."/>
            <person name="Seifert J."/>
            <person name="Suarez A."/>
        </authorList>
    </citation>
    <scope>NUCLEOTIDE SEQUENCE</scope>
</reference>
<dbReference type="EMBL" id="AJWZ01011890">
    <property type="protein sequence ID" value="EKC43788.1"/>
    <property type="molecule type" value="Genomic_DNA"/>
</dbReference>
<feature type="domain" description="Peptidase S11 D-alanyl-D-alanine carboxypeptidase A N-terminal" evidence="7">
    <location>
        <begin position="21"/>
        <end position="247"/>
    </location>
</feature>
<dbReference type="SUPFAM" id="SSF56601">
    <property type="entry name" value="beta-lactamase/transpeptidase-like"/>
    <property type="match status" value="1"/>
</dbReference>
<dbReference type="PANTHER" id="PTHR21581">
    <property type="entry name" value="D-ALANYL-D-ALANINE CARBOXYPEPTIDASE"/>
    <property type="match status" value="1"/>
</dbReference>
<keyword evidence="6" id="KW-0961">Cell wall biogenesis/degradation</keyword>
<protein>
    <submittedName>
        <fullName evidence="8">D-alanyl-D-alanine carboxypeptidase</fullName>
        <ecNumber evidence="8">3.4.-.-</ecNumber>
    </submittedName>
</protein>
<evidence type="ECO:0000256" key="6">
    <source>
        <dbReference type="ARBA" id="ARBA00023316"/>
    </source>
</evidence>
<dbReference type="EC" id="3.4.-.-" evidence="8"/>
<evidence type="ECO:0000259" key="7">
    <source>
        <dbReference type="Pfam" id="PF00768"/>
    </source>
</evidence>
<dbReference type="Pfam" id="PF00768">
    <property type="entry name" value="Peptidase_S11"/>
    <property type="match status" value="1"/>
</dbReference>
<comment type="similarity">
    <text evidence="1">Belongs to the peptidase S11 family.</text>
</comment>
<keyword evidence="4" id="KW-0133">Cell shape</keyword>
<sequence length="248" mass="26520">MLTAVILICSLVLPASASYNSSLDTSAEIAFLVSLDDGTVIFDKNADKKAAPASLTKIVTAILTIENCADLDTVITIKQSSLDLLKGTDSSTAGLKADEEISIKNLLYCMLVKSANEAAVVLADYIGGGDVNAFVGMMNDLASKLGCENTHFMNPHGLDMDGHYTTARDLAKITQHALTLPVFTEIVNTVTYTLPASNKSGERNLLSTNWMINPNFKTYYYPYAQGIKTGTTSKAGHCVISKASKDGY</sequence>
<dbReference type="InterPro" id="IPR018044">
    <property type="entry name" value="Peptidase_S11"/>
</dbReference>
<dbReference type="AlphaFoldDB" id="K1RDP8"/>
<dbReference type="GO" id="GO:0009252">
    <property type="term" value="P:peptidoglycan biosynthetic process"/>
    <property type="evidence" value="ECO:0007669"/>
    <property type="project" value="UniProtKB-KW"/>
</dbReference>
<dbReference type="Gene3D" id="3.40.710.10">
    <property type="entry name" value="DD-peptidase/beta-lactamase superfamily"/>
    <property type="match status" value="1"/>
</dbReference>
<evidence type="ECO:0000256" key="3">
    <source>
        <dbReference type="ARBA" id="ARBA00022801"/>
    </source>
</evidence>
<feature type="non-terminal residue" evidence="8">
    <location>
        <position position="248"/>
    </location>
</feature>
<dbReference type="InterPro" id="IPR001967">
    <property type="entry name" value="Peptidase_S11_N"/>
</dbReference>
<evidence type="ECO:0000256" key="5">
    <source>
        <dbReference type="ARBA" id="ARBA00022984"/>
    </source>
</evidence>
<evidence type="ECO:0000256" key="4">
    <source>
        <dbReference type="ARBA" id="ARBA00022960"/>
    </source>
</evidence>
<dbReference type="GO" id="GO:0009002">
    <property type="term" value="F:serine-type D-Ala-D-Ala carboxypeptidase activity"/>
    <property type="evidence" value="ECO:0007669"/>
    <property type="project" value="InterPro"/>
</dbReference>
<gene>
    <name evidence="8" type="ORF">OBE_17819</name>
</gene>
<dbReference type="PANTHER" id="PTHR21581:SF6">
    <property type="entry name" value="TRAFFICKING PROTEIN PARTICLE COMPLEX SUBUNIT 12"/>
    <property type="match status" value="1"/>
</dbReference>
<organism evidence="8">
    <name type="scientific">human gut metagenome</name>
    <dbReference type="NCBI Taxonomy" id="408170"/>
    <lineage>
        <taxon>unclassified sequences</taxon>
        <taxon>metagenomes</taxon>
        <taxon>organismal metagenomes</taxon>
    </lineage>
</organism>
<keyword evidence="5" id="KW-0573">Peptidoglycan synthesis</keyword>
<dbReference type="GO" id="GO:0071555">
    <property type="term" value="P:cell wall organization"/>
    <property type="evidence" value="ECO:0007669"/>
    <property type="project" value="UniProtKB-KW"/>
</dbReference>
<dbReference type="InterPro" id="IPR012338">
    <property type="entry name" value="Beta-lactam/transpept-like"/>
</dbReference>
<evidence type="ECO:0000256" key="1">
    <source>
        <dbReference type="ARBA" id="ARBA00007164"/>
    </source>
</evidence>
<evidence type="ECO:0000313" key="8">
    <source>
        <dbReference type="EMBL" id="EKC43788.1"/>
    </source>
</evidence>